<protein>
    <submittedName>
        <fullName evidence="2">Uncharacterized protein</fullName>
    </submittedName>
</protein>
<evidence type="ECO:0000313" key="3">
    <source>
        <dbReference type="Proteomes" id="UP000324222"/>
    </source>
</evidence>
<accession>A0A5B7F6F9</accession>
<feature type="region of interest" description="Disordered" evidence="1">
    <location>
        <begin position="1"/>
        <end position="29"/>
    </location>
</feature>
<reference evidence="2 3" key="1">
    <citation type="submission" date="2019-05" db="EMBL/GenBank/DDBJ databases">
        <title>Another draft genome of Portunus trituberculatus and its Hox gene families provides insights of decapod evolution.</title>
        <authorList>
            <person name="Jeong J.-H."/>
            <person name="Song I."/>
            <person name="Kim S."/>
            <person name="Choi T."/>
            <person name="Kim D."/>
            <person name="Ryu S."/>
            <person name="Kim W."/>
        </authorList>
    </citation>
    <scope>NUCLEOTIDE SEQUENCE [LARGE SCALE GENOMIC DNA]</scope>
    <source>
        <tissue evidence="2">Muscle</tissue>
    </source>
</reference>
<sequence length="78" mass="8494">MGGRRGQDFPWRPSQAEEMSTTSGDALSFPMPSPTRGVYTCFLNPTLSHPVPPHIALPCPFISVHNAPHHAPSSHFNS</sequence>
<keyword evidence="3" id="KW-1185">Reference proteome</keyword>
<dbReference type="AlphaFoldDB" id="A0A5B7F6F9"/>
<gene>
    <name evidence="2" type="ORF">E2C01_034233</name>
</gene>
<organism evidence="2 3">
    <name type="scientific">Portunus trituberculatus</name>
    <name type="common">Swimming crab</name>
    <name type="synonym">Neptunus trituberculatus</name>
    <dbReference type="NCBI Taxonomy" id="210409"/>
    <lineage>
        <taxon>Eukaryota</taxon>
        <taxon>Metazoa</taxon>
        <taxon>Ecdysozoa</taxon>
        <taxon>Arthropoda</taxon>
        <taxon>Crustacea</taxon>
        <taxon>Multicrustacea</taxon>
        <taxon>Malacostraca</taxon>
        <taxon>Eumalacostraca</taxon>
        <taxon>Eucarida</taxon>
        <taxon>Decapoda</taxon>
        <taxon>Pleocyemata</taxon>
        <taxon>Brachyura</taxon>
        <taxon>Eubrachyura</taxon>
        <taxon>Portunoidea</taxon>
        <taxon>Portunidae</taxon>
        <taxon>Portuninae</taxon>
        <taxon>Portunus</taxon>
    </lineage>
</organism>
<comment type="caution">
    <text evidence="2">The sequence shown here is derived from an EMBL/GenBank/DDBJ whole genome shotgun (WGS) entry which is preliminary data.</text>
</comment>
<name>A0A5B7F6F9_PORTR</name>
<dbReference type="Proteomes" id="UP000324222">
    <property type="component" value="Unassembled WGS sequence"/>
</dbReference>
<evidence type="ECO:0000256" key="1">
    <source>
        <dbReference type="SAM" id="MobiDB-lite"/>
    </source>
</evidence>
<proteinExistence type="predicted"/>
<evidence type="ECO:0000313" key="2">
    <source>
        <dbReference type="EMBL" id="MPC40668.1"/>
    </source>
</evidence>
<dbReference type="EMBL" id="VSRR010004769">
    <property type="protein sequence ID" value="MPC40668.1"/>
    <property type="molecule type" value="Genomic_DNA"/>
</dbReference>